<evidence type="ECO:0000256" key="1">
    <source>
        <dbReference type="ARBA" id="ARBA00000085"/>
    </source>
</evidence>
<dbReference type="SMART" id="SM00388">
    <property type="entry name" value="HisKA"/>
    <property type="match status" value="1"/>
</dbReference>
<comment type="subcellular location">
    <subcellularLocation>
        <location evidence="2">Membrane</location>
    </subcellularLocation>
</comment>
<dbReference type="Gene3D" id="3.30.565.10">
    <property type="entry name" value="Histidine kinase-like ATPase, C-terminal domain"/>
    <property type="match status" value="1"/>
</dbReference>
<dbReference type="SUPFAM" id="SSF55874">
    <property type="entry name" value="ATPase domain of HSP90 chaperone/DNA topoisomerase II/histidine kinase"/>
    <property type="match status" value="1"/>
</dbReference>
<dbReference type="SMART" id="SM00387">
    <property type="entry name" value="HATPase_c"/>
    <property type="match status" value="1"/>
</dbReference>
<dbReference type="PANTHER" id="PTHR45436:SF5">
    <property type="entry name" value="SENSOR HISTIDINE KINASE TRCS"/>
    <property type="match status" value="1"/>
</dbReference>
<evidence type="ECO:0000259" key="12">
    <source>
        <dbReference type="PROSITE" id="PS50109"/>
    </source>
</evidence>
<dbReference type="EMBL" id="FMUS01000019">
    <property type="protein sequence ID" value="SCY87044.1"/>
    <property type="molecule type" value="Genomic_DNA"/>
</dbReference>
<evidence type="ECO:0000256" key="4">
    <source>
        <dbReference type="ARBA" id="ARBA00022553"/>
    </source>
</evidence>
<feature type="domain" description="HAMP" evidence="13">
    <location>
        <begin position="187"/>
        <end position="239"/>
    </location>
</feature>
<dbReference type="InterPro" id="IPR036097">
    <property type="entry name" value="HisK_dim/P_sf"/>
</dbReference>
<evidence type="ECO:0000256" key="3">
    <source>
        <dbReference type="ARBA" id="ARBA00012438"/>
    </source>
</evidence>
<accession>A0A1G5JFW1</accession>
<evidence type="ECO:0000256" key="7">
    <source>
        <dbReference type="ARBA" id="ARBA00022777"/>
    </source>
</evidence>
<dbReference type="CDD" id="cd00082">
    <property type="entry name" value="HisKA"/>
    <property type="match status" value="1"/>
</dbReference>
<dbReference type="AlphaFoldDB" id="A0A1G5JFW1"/>
<dbReference type="InterPro" id="IPR003594">
    <property type="entry name" value="HATPase_dom"/>
</dbReference>
<evidence type="ECO:0000256" key="9">
    <source>
        <dbReference type="ARBA" id="ARBA00023012"/>
    </source>
</evidence>
<keyword evidence="4" id="KW-0597">Phosphoprotein</keyword>
<evidence type="ECO:0000256" key="2">
    <source>
        <dbReference type="ARBA" id="ARBA00004370"/>
    </source>
</evidence>
<dbReference type="PROSITE" id="PS50885">
    <property type="entry name" value="HAMP"/>
    <property type="match status" value="1"/>
</dbReference>
<dbReference type="CDD" id="cd00075">
    <property type="entry name" value="HATPase"/>
    <property type="match status" value="1"/>
</dbReference>
<dbReference type="PANTHER" id="PTHR45436">
    <property type="entry name" value="SENSOR HISTIDINE KINASE YKOH"/>
    <property type="match status" value="1"/>
</dbReference>
<evidence type="ECO:0000313" key="14">
    <source>
        <dbReference type="EMBL" id="SCY87044.1"/>
    </source>
</evidence>
<dbReference type="PROSITE" id="PS50109">
    <property type="entry name" value="HIS_KIN"/>
    <property type="match status" value="1"/>
</dbReference>
<dbReference type="FunFam" id="3.30.565.10:FF:000006">
    <property type="entry name" value="Sensor histidine kinase WalK"/>
    <property type="match status" value="1"/>
</dbReference>
<keyword evidence="6 11" id="KW-0812">Transmembrane</keyword>
<dbReference type="InterPro" id="IPR003661">
    <property type="entry name" value="HisK_dim/P_dom"/>
</dbReference>
<dbReference type="Pfam" id="PF00672">
    <property type="entry name" value="HAMP"/>
    <property type="match status" value="1"/>
</dbReference>
<reference evidence="14 15" key="1">
    <citation type="submission" date="2016-10" db="EMBL/GenBank/DDBJ databases">
        <authorList>
            <person name="de Groot N.N."/>
        </authorList>
    </citation>
    <scope>NUCLEOTIDE SEQUENCE [LARGE SCALE GENOMIC DNA]</scope>
    <source>
        <strain evidence="14 15">DSM 18978</strain>
    </source>
</reference>
<evidence type="ECO:0000256" key="5">
    <source>
        <dbReference type="ARBA" id="ARBA00022679"/>
    </source>
</evidence>
<dbReference type="Gene3D" id="3.30.450.20">
    <property type="entry name" value="PAS domain"/>
    <property type="match status" value="1"/>
</dbReference>
<dbReference type="CDD" id="cd06225">
    <property type="entry name" value="HAMP"/>
    <property type="match status" value="1"/>
</dbReference>
<gene>
    <name evidence="14" type="ORF">SAMN03080606_02826</name>
</gene>
<keyword evidence="7 14" id="KW-0418">Kinase</keyword>
<dbReference type="InterPro" id="IPR036890">
    <property type="entry name" value="HATPase_C_sf"/>
</dbReference>
<keyword evidence="5" id="KW-0808">Transferase</keyword>
<dbReference type="SMART" id="SM00304">
    <property type="entry name" value="HAMP"/>
    <property type="match status" value="1"/>
</dbReference>
<dbReference type="GO" id="GO:0000155">
    <property type="term" value="F:phosphorelay sensor kinase activity"/>
    <property type="evidence" value="ECO:0007669"/>
    <property type="project" value="InterPro"/>
</dbReference>
<evidence type="ECO:0000256" key="11">
    <source>
        <dbReference type="SAM" id="Phobius"/>
    </source>
</evidence>
<keyword evidence="8 11" id="KW-1133">Transmembrane helix</keyword>
<dbReference type="SUPFAM" id="SSF47384">
    <property type="entry name" value="Homodimeric domain of signal transducing histidine kinase"/>
    <property type="match status" value="1"/>
</dbReference>
<evidence type="ECO:0000259" key="13">
    <source>
        <dbReference type="PROSITE" id="PS50885"/>
    </source>
</evidence>
<dbReference type="InterPro" id="IPR003660">
    <property type="entry name" value="HAMP_dom"/>
</dbReference>
<dbReference type="OrthoDB" id="9813151at2"/>
<feature type="domain" description="Histidine kinase" evidence="12">
    <location>
        <begin position="247"/>
        <end position="464"/>
    </location>
</feature>
<dbReference type="Pfam" id="PF00512">
    <property type="entry name" value="HisKA"/>
    <property type="match status" value="1"/>
</dbReference>
<keyword evidence="15" id="KW-1185">Reference proteome</keyword>
<comment type="catalytic activity">
    <reaction evidence="1">
        <text>ATP + protein L-histidine = ADP + protein N-phospho-L-histidine.</text>
        <dbReference type="EC" id="2.7.13.3"/>
    </reaction>
</comment>
<feature type="transmembrane region" description="Helical" evidence="11">
    <location>
        <begin position="167"/>
        <end position="185"/>
    </location>
</feature>
<dbReference type="RefSeq" id="WP_091544687.1">
    <property type="nucleotide sequence ID" value="NZ_FMUS01000019.1"/>
</dbReference>
<evidence type="ECO:0000256" key="10">
    <source>
        <dbReference type="ARBA" id="ARBA00023136"/>
    </source>
</evidence>
<evidence type="ECO:0000256" key="8">
    <source>
        <dbReference type="ARBA" id="ARBA00022989"/>
    </source>
</evidence>
<dbReference type="Pfam" id="PF02518">
    <property type="entry name" value="HATPase_c"/>
    <property type="match status" value="1"/>
</dbReference>
<dbReference type="InterPro" id="IPR004358">
    <property type="entry name" value="Sig_transdc_His_kin-like_C"/>
</dbReference>
<evidence type="ECO:0000313" key="15">
    <source>
        <dbReference type="Proteomes" id="UP000198636"/>
    </source>
</evidence>
<dbReference type="EC" id="2.7.13.3" evidence="3"/>
<feature type="transmembrane region" description="Helical" evidence="11">
    <location>
        <begin position="9"/>
        <end position="29"/>
    </location>
</feature>
<name>A0A1G5JFW1_9FIRM</name>
<dbReference type="Proteomes" id="UP000198636">
    <property type="component" value="Unassembled WGS sequence"/>
</dbReference>
<dbReference type="SUPFAM" id="SSF158472">
    <property type="entry name" value="HAMP domain-like"/>
    <property type="match status" value="1"/>
</dbReference>
<keyword evidence="10 11" id="KW-0472">Membrane</keyword>
<evidence type="ECO:0000256" key="6">
    <source>
        <dbReference type="ARBA" id="ARBA00022692"/>
    </source>
</evidence>
<dbReference type="GO" id="GO:0005886">
    <property type="term" value="C:plasma membrane"/>
    <property type="evidence" value="ECO:0007669"/>
    <property type="project" value="TreeGrafter"/>
</dbReference>
<organism evidence="14 15">
    <name type="scientific">Alkaliphilus peptidifermentans DSM 18978</name>
    <dbReference type="NCBI Taxonomy" id="1120976"/>
    <lineage>
        <taxon>Bacteria</taxon>
        <taxon>Bacillati</taxon>
        <taxon>Bacillota</taxon>
        <taxon>Clostridia</taxon>
        <taxon>Peptostreptococcales</taxon>
        <taxon>Natronincolaceae</taxon>
        <taxon>Alkaliphilus</taxon>
    </lineage>
</organism>
<protein>
    <recommendedName>
        <fullName evidence="3">histidine kinase</fullName>
        <ecNumber evidence="3">2.7.13.3</ecNumber>
    </recommendedName>
</protein>
<proteinExistence type="predicted"/>
<dbReference type="PRINTS" id="PR00344">
    <property type="entry name" value="BCTRLSENSOR"/>
</dbReference>
<sequence length="469" mass="53376">MTFTIRKKLVLMYILLILIPLILINYISVSNMENSVFHEVEVNILKSANIISNLSRDNFNDLVALKRIVKQYVPPFGGRLLIIDHNKNVMVDSFNLLEGRNINNEEIRSALQNKEKYNYYSLDERLIQVGVPINITLEGEKITVGVVLISAAIEEQFKQVEDFRKQLLWLSIVAASIGMIAAIIASNHIAKPIITLSHAAKRIGKGNLGETVDISTKDEIGRLVENFNYMSKELYRIDRGRTQFIGDVSHELKTPLASMKALIDSLLYGEDSLTIYKEYLRDMDTEIDRLTDLIKALLTLSKLDEQGLSLEFTNIKPLIEEVLKILKPLIDQANINIDINMIDKYKVLCDKERIREIFINLVDNAIKYRDINKESNNIRIIGKDNKDSYQISIEDNGIGMVAKDLEAIFEKFYRTDLSRSRDTGGAGIGLSIVDRIIKLHQWQIDVNSRENCGTTFIITIPKSSLELSL</sequence>
<dbReference type="FunFam" id="1.10.287.130:FF:000001">
    <property type="entry name" value="Two-component sensor histidine kinase"/>
    <property type="match status" value="1"/>
</dbReference>
<keyword evidence="9" id="KW-0902">Two-component regulatory system</keyword>
<dbReference type="Gene3D" id="1.10.8.500">
    <property type="entry name" value="HAMP domain in histidine kinase"/>
    <property type="match status" value="1"/>
</dbReference>
<dbReference type="InterPro" id="IPR005467">
    <property type="entry name" value="His_kinase_dom"/>
</dbReference>
<dbReference type="Gene3D" id="1.10.287.130">
    <property type="match status" value="1"/>
</dbReference>
<dbReference type="InterPro" id="IPR050428">
    <property type="entry name" value="TCS_sensor_his_kinase"/>
</dbReference>
<dbReference type="STRING" id="1120976.SAMN03080606_02826"/>